<evidence type="ECO:0000259" key="7">
    <source>
        <dbReference type="SMART" id="SM00864"/>
    </source>
</evidence>
<accession>A0A1G6MTE5</accession>
<feature type="binding site" evidence="4">
    <location>
        <position position="149"/>
    </location>
    <ligand>
        <name>GTP</name>
        <dbReference type="ChEBI" id="CHEBI:37565"/>
    </ligand>
</feature>
<dbReference type="InterPro" id="IPR045061">
    <property type="entry name" value="FtsZ/CetZ"/>
</dbReference>
<dbReference type="Gene3D" id="3.30.1330.20">
    <property type="entry name" value="Tubulin/FtsZ, C-terminal domain"/>
    <property type="match status" value="1"/>
</dbReference>
<comment type="function">
    <text evidence="4 6">Essential cell division protein that forms a contractile ring structure (Z ring) at the future cell division site. The regulation of the ring assembly controls the timing and the location of cell division. One of the functions of the FtsZ ring is to recruit other cell division proteins to the septum to produce a new cell wall between the dividing cells. Binds GTP and shows GTPase activity.</text>
</comment>
<reference evidence="9 11" key="1">
    <citation type="submission" date="2016-10" db="EMBL/GenBank/DDBJ databases">
        <authorList>
            <person name="de Groot N.N."/>
        </authorList>
    </citation>
    <scope>NUCLEOTIDE SEQUENCE [LARGE SCALE GENOMIC DNA]</scope>
    <source>
        <strain evidence="9 11">WG14</strain>
    </source>
</reference>
<feature type="binding site" evidence="4">
    <location>
        <begin position="118"/>
        <end position="120"/>
    </location>
    <ligand>
        <name>GTP</name>
        <dbReference type="ChEBI" id="CHEBI:37565"/>
    </ligand>
</feature>
<dbReference type="InterPro" id="IPR024757">
    <property type="entry name" value="FtsZ_C"/>
</dbReference>
<dbReference type="InterPro" id="IPR008280">
    <property type="entry name" value="Tub_FtsZ_C"/>
</dbReference>
<dbReference type="SUPFAM" id="SSF55307">
    <property type="entry name" value="Tubulin C-terminal domain-like"/>
    <property type="match status" value="1"/>
</dbReference>
<evidence type="ECO:0000256" key="5">
    <source>
        <dbReference type="NCBIfam" id="TIGR00065"/>
    </source>
</evidence>
<comment type="subunit">
    <text evidence="4">Homodimer. Polymerizes to form a dynamic ring structure in a strictly GTP-dependent manner. Interacts directly with several other division proteins.</text>
</comment>
<dbReference type="STRING" id="28234.SAMN04488588_1373"/>
<dbReference type="GO" id="GO:0003924">
    <property type="term" value="F:GTPase activity"/>
    <property type="evidence" value="ECO:0007669"/>
    <property type="project" value="UniProtKB-UniRule"/>
</dbReference>
<dbReference type="GO" id="GO:0005737">
    <property type="term" value="C:cytoplasm"/>
    <property type="evidence" value="ECO:0007669"/>
    <property type="project" value="UniProtKB-SubCell"/>
</dbReference>
<dbReference type="InterPro" id="IPR000158">
    <property type="entry name" value="Cell_div_FtsZ"/>
</dbReference>
<dbReference type="FunFam" id="3.40.50.1440:FF:000001">
    <property type="entry name" value="Cell division protein FtsZ"/>
    <property type="match status" value="1"/>
</dbReference>
<gene>
    <name evidence="4 10" type="primary">ftsZ</name>
    <name evidence="10" type="ORF">E4650_08600</name>
    <name evidence="9" type="ORF">SAMN04488588_1373</name>
</gene>
<dbReference type="PROSITE" id="PS01134">
    <property type="entry name" value="FTSZ_1"/>
    <property type="match status" value="1"/>
</dbReference>
<dbReference type="GO" id="GO:0043093">
    <property type="term" value="P:FtsZ-dependent cytokinesis"/>
    <property type="evidence" value="ECO:0007669"/>
    <property type="project" value="UniProtKB-UniRule"/>
</dbReference>
<dbReference type="InterPro" id="IPR036525">
    <property type="entry name" value="Tubulin/FtsZ_GTPase_sf"/>
</dbReference>
<sequence>MMPFEMDEIQKKGPLFSKKSNYKIKVIGVGGAGNNAIQRMIKKGVDDVELIAANTDVQVLENLDAENKLQLGKELTRGLGAGGDPAKGRESAIESKEEIKEWLQETDLLFITAGLGGGTGTGASPIIAELATQMDILTVAIVTMPFHFEGSTKERLALDGLQNLKRSVDSLIKISNDKLIDNGENIPIDKAFEKADDILYQAITGISDLITKPGMINLDFADVASVLKIKGSAMLGIGVAKGERRSEEAIKNALNSKLLEDQVRNATAALVNIAGKNPTTEDVRIINEILRSYAIDDAKLKMGISTVELPPEVIKVTVVASGYDKLPGEDNYLDLYEQPALYRQFGKTIVADEITKLNKYLNENSDYE</sequence>
<evidence type="ECO:0000256" key="6">
    <source>
        <dbReference type="RuleBase" id="RU000631"/>
    </source>
</evidence>
<proteinExistence type="inferred from homology"/>
<dbReference type="InterPro" id="IPR003008">
    <property type="entry name" value="Tubulin_FtsZ_GTPase"/>
</dbReference>
<dbReference type="GO" id="GO:0005525">
    <property type="term" value="F:GTP binding"/>
    <property type="evidence" value="ECO:0007669"/>
    <property type="project" value="UniProtKB-UniRule"/>
</dbReference>
<keyword evidence="4 6" id="KW-0132">Cell division</keyword>
<dbReference type="NCBIfam" id="TIGR00065">
    <property type="entry name" value="ftsZ"/>
    <property type="match status" value="1"/>
</dbReference>
<evidence type="ECO:0000313" key="11">
    <source>
        <dbReference type="Proteomes" id="UP000199322"/>
    </source>
</evidence>
<dbReference type="InterPro" id="IPR020805">
    <property type="entry name" value="Cell_div_FtsZ_CS"/>
</dbReference>
<name>A0A1G6MTE5_9BACT</name>
<dbReference type="HAMAP" id="MF_00909">
    <property type="entry name" value="FtsZ"/>
    <property type="match status" value="1"/>
</dbReference>
<dbReference type="OrthoDB" id="9813375at2"/>
<dbReference type="InterPro" id="IPR037103">
    <property type="entry name" value="Tubulin/FtsZ-like_C"/>
</dbReference>
<evidence type="ECO:0000256" key="1">
    <source>
        <dbReference type="ARBA" id="ARBA00009690"/>
    </source>
</evidence>
<dbReference type="SUPFAM" id="SSF52490">
    <property type="entry name" value="Tubulin nucleotide-binding domain-like"/>
    <property type="match status" value="1"/>
</dbReference>
<keyword evidence="2 4" id="KW-0547">Nucleotide-binding</keyword>
<keyword evidence="4" id="KW-0963">Cytoplasm</keyword>
<feature type="domain" description="Tubulin/FtsZ 2-layer sandwich" evidence="8">
    <location>
        <begin position="216"/>
        <end position="332"/>
    </location>
</feature>
<dbReference type="PANTHER" id="PTHR30314">
    <property type="entry name" value="CELL DIVISION PROTEIN FTSZ-RELATED"/>
    <property type="match status" value="1"/>
</dbReference>
<dbReference type="Gene3D" id="3.40.50.1440">
    <property type="entry name" value="Tubulin/FtsZ, GTPase domain"/>
    <property type="match status" value="1"/>
</dbReference>
<dbReference type="InterPro" id="IPR018316">
    <property type="entry name" value="Tubulin/FtsZ_2-layer-sand-dom"/>
</dbReference>
<dbReference type="PROSITE" id="PS01135">
    <property type="entry name" value="FTSZ_2"/>
    <property type="match status" value="1"/>
</dbReference>
<protein>
    <recommendedName>
        <fullName evidence="4 5">Cell division protein FtsZ</fullName>
    </recommendedName>
</protein>
<evidence type="ECO:0000313" key="9">
    <source>
        <dbReference type="EMBL" id="SDC58701.1"/>
    </source>
</evidence>
<feature type="binding site" evidence="4">
    <location>
        <position position="153"/>
    </location>
    <ligand>
        <name>GTP</name>
        <dbReference type="ChEBI" id="CHEBI:37565"/>
    </ligand>
</feature>
<evidence type="ECO:0000313" key="12">
    <source>
        <dbReference type="Proteomes" id="UP000297288"/>
    </source>
</evidence>
<dbReference type="Pfam" id="PF00091">
    <property type="entry name" value="Tubulin"/>
    <property type="match status" value="1"/>
</dbReference>
<keyword evidence="4 6" id="KW-0717">Septation</keyword>
<evidence type="ECO:0000256" key="2">
    <source>
        <dbReference type="ARBA" id="ARBA00022741"/>
    </source>
</evidence>
<dbReference type="SMART" id="SM00864">
    <property type="entry name" value="Tubulin"/>
    <property type="match status" value="1"/>
</dbReference>
<dbReference type="Proteomes" id="UP000199322">
    <property type="component" value="Unassembled WGS sequence"/>
</dbReference>
<reference evidence="10 12" key="2">
    <citation type="submission" date="2019-04" db="EMBL/GenBank/DDBJ databases">
        <title>Draft genome sequence data and analysis of a Fermenting Bacterium, Geotoga petraea strain HO-Geo1, isolated from heavy-oil petroleum reservoir in Russia.</title>
        <authorList>
            <person name="Grouzdev D.S."/>
            <person name="Semenova E.M."/>
            <person name="Sokolova D.S."/>
            <person name="Tourova T.P."/>
            <person name="Poltaraus A.B."/>
            <person name="Nazina T.N."/>
        </authorList>
    </citation>
    <scope>NUCLEOTIDE SEQUENCE [LARGE SCALE GENOMIC DNA]</scope>
    <source>
        <strain evidence="10 12">HO-Geo1</strain>
    </source>
</reference>
<organism evidence="9 11">
    <name type="scientific">Geotoga petraea</name>
    <dbReference type="NCBI Taxonomy" id="28234"/>
    <lineage>
        <taxon>Bacteria</taxon>
        <taxon>Thermotogati</taxon>
        <taxon>Thermotogota</taxon>
        <taxon>Thermotogae</taxon>
        <taxon>Petrotogales</taxon>
        <taxon>Petrotogaceae</taxon>
        <taxon>Geotoga</taxon>
    </lineage>
</organism>
<feature type="binding site" evidence="4">
    <location>
        <begin position="31"/>
        <end position="35"/>
    </location>
    <ligand>
        <name>GTP</name>
        <dbReference type="ChEBI" id="CHEBI:37565"/>
    </ligand>
</feature>
<evidence type="ECO:0000313" key="10">
    <source>
        <dbReference type="EMBL" id="TGG87353.1"/>
    </source>
</evidence>
<evidence type="ECO:0000256" key="4">
    <source>
        <dbReference type="HAMAP-Rule" id="MF_00909"/>
    </source>
</evidence>
<dbReference type="GO" id="GO:0032153">
    <property type="term" value="C:cell division site"/>
    <property type="evidence" value="ECO:0007669"/>
    <property type="project" value="UniProtKB-UniRule"/>
</dbReference>
<dbReference type="Pfam" id="PF12327">
    <property type="entry name" value="FtsZ_C"/>
    <property type="match status" value="1"/>
</dbReference>
<evidence type="ECO:0000256" key="3">
    <source>
        <dbReference type="ARBA" id="ARBA00023134"/>
    </source>
</evidence>
<dbReference type="GO" id="GO:0051258">
    <property type="term" value="P:protein polymerization"/>
    <property type="evidence" value="ECO:0007669"/>
    <property type="project" value="UniProtKB-UniRule"/>
</dbReference>
<dbReference type="SMART" id="SM00865">
    <property type="entry name" value="Tubulin_C"/>
    <property type="match status" value="1"/>
</dbReference>
<evidence type="ECO:0000259" key="8">
    <source>
        <dbReference type="SMART" id="SM00865"/>
    </source>
</evidence>
<dbReference type="AlphaFoldDB" id="A0A1G6MTE5"/>
<dbReference type="EMBL" id="FMYV01000005">
    <property type="protein sequence ID" value="SDC58701.1"/>
    <property type="molecule type" value="Genomic_DNA"/>
</dbReference>
<comment type="similarity">
    <text evidence="1 4 6">Belongs to the FtsZ family.</text>
</comment>
<keyword evidence="11" id="KW-1185">Reference proteome</keyword>
<dbReference type="EMBL" id="SRME01000005">
    <property type="protein sequence ID" value="TGG87353.1"/>
    <property type="molecule type" value="Genomic_DNA"/>
</dbReference>
<keyword evidence="3 4" id="KW-0342">GTP-binding</keyword>
<feature type="domain" description="Tubulin/FtsZ GTPase" evidence="7">
    <location>
        <begin position="23"/>
        <end position="214"/>
    </location>
</feature>
<dbReference type="PRINTS" id="PR00423">
    <property type="entry name" value="CELLDVISFTSZ"/>
</dbReference>
<dbReference type="GO" id="GO:0000917">
    <property type="term" value="P:division septum assembly"/>
    <property type="evidence" value="ECO:0007669"/>
    <property type="project" value="UniProtKB-KW"/>
</dbReference>
<feature type="binding site" evidence="4">
    <location>
        <position position="196"/>
    </location>
    <ligand>
        <name>GTP</name>
        <dbReference type="ChEBI" id="CHEBI:37565"/>
    </ligand>
</feature>
<dbReference type="CDD" id="cd02201">
    <property type="entry name" value="FtsZ_type1"/>
    <property type="match status" value="1"/>
</dbReference>
<dbReference type="PANTHER" id="PTHR30314:SF3">
    <property type="entry name" value="MITOCHONDRIAL DIVISION PROTEIN FSZA"/>
    <property type="match status" value="1"/>
</dbReference>
<dbReference type="Proteomes" id="UP000297288">
    <property type="component" value="Unassembled WGS sequence"/>
</dbReference>
<comment type="subcellular location">
    <subcellularLocation>
        <location evidence="4">Cytoplasm</location>
    </subcellularLocation>
    <text evidence="4">Assembles at midcell at the inner surface of the cytoplasmic membrane.</text>
</comment>
<keyword evidence="4 6" id="KW-0131">Cell cycle</keyword>